<sequence length="66" mass="8016">MGSTESTGLEPYTIRIYSKPRRRQRRRGALKKKKERFRVHKRGGRKKRKWKGVFVLKGCLQLRRLF</sequence>
<proteinExistence type="predicted"/>
<organism evidence="2 3">
    <name type="scientific">Papaver atlanticum</name>
    <dbReference type="NCBI Taxonomy" id="357466"/>
    <lineage>
        <taxon>Eukaryota</taxon>
        <taxon>Viridiplantae</taxon>
        <taxon>Streptophyta</taxon>
        <taxon>Embryophyta</taxon>
        <taxon>Tracheophyta</taxon>
        <taxon>Spermatophyta</taxon>
        <taxon>Magnoliopsida</taxon>
        <taxon>Ranunculales</taxon>
        <taxon>Papaveraceae</taxon>
        <taxon>Papaveroideae</taxon>
        <taxon>Papaver</taxon>
    </lineage>
</organism>
<comment type="caution">
    <text evidence="2">The sequence shown here is derived from an EMBL/GenBank/DDBJ whole genome shotgun (WGS) entry which is preliminary data.</text>
</comment>
<dbReference type="EMBL" id="JAJJMB010001716">
    <property type="protein sequence ID" value="KAI3955956.1"/>
    <property type="molecule type" value="Genomic_DNA"/>
</dbReference>
<protein>
    <submittedName>
        <fullName evidence="2">Uncharacterized protein</fullName>
    </submittedName>
</protein>
<keyword evidence="3" id="KW-1185">Reference proteome</keyword>
<dbReference type="AlphaFoldDB" id="A0AAD4XUB9"/>
<gene>
    <name evidence="2" type="ORF">MKW98_006316</name>
</gene>
<evidence type="ECO:0000313" key="3">
    <source>
        <dbReference type="Proteomes" id="UP001202328"/>
    </source>
</evidence>
<dbReference type="Proteomes" id="UP001202328">
    <property type="component" value="Unassembled WGS sequence"/>
</dbReference>
<reference evidence="2" key="1">
    <citation type="submission" date="2022-04" db="EMBL/GenBank/DDBJ databases">
        <title>A functionally conserved STORR gene fusion in Papaver species that diverged 16.8 million years ago.</title>
        <authorList>
            <person name="Catania T."/>
        </authorList>
    </citation>
    <scope>NUCLEOTIDE SEQUENCE</scope>
    <source>
        <strain evidence="2">S-188037</strain>
    </source>
</reference>
<evidence type="ECO:0000313" key="2">
    <source>
        <dbReference type="EMBL" id="KAI3955956.1"/>
    </source>
</evidence>
<evidence type="ECO:0000256" key="1">
    <source>
        <dbReference type="SAM" id="MobiDB-lite"/>
    </source>
</evidence>
<accession>A0AAD4XUB9</accession>
<name>A0AAD4XUB9_9MAGN</name>
<feature type="region of interest" description="Disordered" evidence="1">
    <location>
        <begin position="20"/>
        <end position="44"/>
    </location>
</feature>